<protein>
    <submittedName>
        <fullName evidence="2">Uncharacterized protein</fullName>
    </submittedName>
</protein>
<reference evidence="2 3" key="2">
    <citation type="journal article" date="2015" name="Eukaryot. Cell">
        <title>Asexual propagation of a virulent clone complex in a human and feline outbreak of sporotrichosis.</title>
        <authorList>
            <person name="Teixeira Mde M."/>
            <person name="Rodrigues A.M."/>
            <person name="Tsui C.K."/>
            <person name="de Almeida L.G."/>
            <person name="Van Diepeningen A.D."/>
            <person name="van den Ende B.G."/>
            <person name="Fernandes G.F."/>
            <person name="Kano R."/>
            <person name="Hamelin R.C."/>
            <person name="Lopes-Bezerra L.M."/>
            <person name="Vasconcelos A.T."/>
            <person name="de Hoog S."/>
            <person name="de Camargo Z.P."/>
            <person name="Felipe M.S."/>
        </authorList>
    </citation>
    <scope>NUCLEOTIDE SEQUENCE [LARGE SCALE GENOMIC DNA]</scope>
    <source>
        <strain evidence="2 3">1099-18</strain>
    </source>
</reference>
<dbReference type="RefSeq" id="XP_016586289.1">
    <property type="nucleotide sequence ID" value="XM_016731167.1"/>
</dbReference>
<gene>
    <name evidence="2" type="ORF">SPSK_04359</name>
</gene>
<comment type="caution">
    <text evidence="2">The sequence shown here is derived from an EMBL/GenBank/DDBJ whole genome shotgun (WGS) entry which is preliminary data.</text>
</comment>
<feature type="region of interest" description="Disordered" evidence="1">
    <location>
        <begin position="366"/>
        <end position="386"/>
    </location>
</feature>
<dbReference type="AlphaFoldDB" id="A0A0F2M1N2"/>
<evidence type="ECO:0000313" key="2">
    <source>
        <dbReference type="EMBL" id="KJR83613.1"/>
    </source>
</evidence>
<dbReference type="Proteomes" id="UP000033710">
    <property type="component" value="Unassembled WGS sequence"/>
</dbReference>
<dbReference type="EMBL" id="AXCR01000010">
    <property type="protein sequence ID" value="KJR83613.1"/>
    <property type="molecule type" value="Genomic_DNA"/>
</dbReference>
<dbReference type="KEGG" id="ssck:SPSK_04359"/>
<dbReference type="VEuPathDB" id="FungiDB:SPSK_04359"/>
<accession>A0A0F2M1N2</accession>
<sequence length="386" mass="42952">MPPRYIDIDEPQPGSSIIVTILFGKLTAQRVLLDNVLDLALVGHRHLLLLNRAAAVVETLRLVHRPLQRVALPPKHVVGVRAVAVALEAPHKRVGRAALPLAVELARVPDRLERHLRHAHRVRRRAGPRVRKTVRVDRVVHVRLVVGAVQVLAVPAGREVVRREDAARARLGRHVGRDGAAAAARHALVAKADVVARLAGGAADRHAEPGRERRHRLLLKVVARQVVLCVVHRQAALGAVGAAQQGLHGDVGHAVVAAVVWALEVQHRRPVVGKVLRHLARCARRPRGHITCHRHVEGVAADNVVHMRRGERARLARRIEPLVDERRAWEPQSGVRRNGERQKRGRERLHCDQSLLERCKYKMSVRRERSNADPPLEATRRTTALP</sequence>
<evidence type="ECO:0000313" key="3">
    <source>
        <dbReference type="Proteomes" id="UP000033710"/>
    </source>
</evidence>
<reference evidence="2 3" key="1">
    <citation type="journal article" date="2014" name="BMC Genomics">
        <title>Comparative genomics of the major fungal agents of human and animal Sporotrichosis: Sporothrix schenckii and Sporothrix brasiliensis.</title>
        <authorList>
            <person name="Teixeira M.M."/>
            <person name="de Almeida L.G."/>
            <person name="Kubitschek-Barreira P."/>
            <person name="Alves F.L."/>
            <person name="Kioshima E.S."/>
            <person name="Abadio A.K."/>
            <person name="Fernandes L."/>
            <person name="Derengowski L.S."/>
            <person name="Ferreira K.S."/>
            <person name="Souza R.C."/>
            <person name="Ruiz J.C."/>
            <person name="de Andrade N.C."/>
            <person name="Paes H.C."/>
            <person name="Nicola A.M."/>
            <person name="Albuquerque P."/>
            <person name="Gerber A.L."/>
            <person name="Martins V.P."/>
            <person name="Peconick L.D."/>
            <person name="Neto A.V."/>
            <person name="Chaucanez C.B."/>
            <person name="Silva P.A."/>
            <person name="Cunha O.L."/>
            <person name="de Oliveira F.F."/>
            <person name="dos Santos T.C."/>
            <person name="Barros A.L."/>
            <person name="Soares M.A."/>
            <person name="de Oliveira L.M."/>
            <person name="Marini M.M."/>
            <person name="Villalobos-Duno H."/>
            <person name="Cunha M.M."/>
            <person name="de Hoog S."/>
            <person name="da Silveira J.F."/>
            <person name="Henrissat B."/>
            <person name="Nino-Vega G.A."/>
            <person name="Cisalpino P.S."/>
            <person name="Mora-Montes H.M."/>
            <person name="Almeida S.R."/>
            <person name="Stajich J.E."/>
            <person name="Lopes-Bezerra L.M."/>
            <person name="Vasconcelos A.T."/>
            <person name="Felipe M.S."/>
        </authorList>
    </citation>
    <scope>NUCLEOTIDE SEQUENCE [LARGE SCALE GENOMIC DNA]</scope>
    <source>
        <strain evidence="2 3">1099-18</strain>
    </source>
</reference>
<organism evidence="2 3">
    <name type="scientific">Sporothrix schenckii 1099-18</name>
    <dbReference type="NCBI Taxonomy" id="1397361"/>
    <lineage>
        <taxon>Eukaryota</taxon>
        <taxon>Fungi</taxon>
        <taxon>Dikarya</taxon>
        <taxon>Ascomycota</taxon>
        <taxon>Pezizomycotina</taxon>
        <taxon>Sordariomycetes</taxon>
        <taxon>Sordariomycetidae</taxon>
        <taxon>Ophiostomatales</taxon>
        <taxon>Ophiostomataceae</taxon>
        <taxon>Sporothrix</taxon>
    </lineage>
</organism>
<name>A0A0F2M1N2_SPOSC</name>
<proteinExistence type="predicted"/>
<evidence type="ECO:0000256" key="1">
    <source>
        <dbReference type="SAM" id="MobiDB-lite"/>
    </source>
</evidence>
<dbReference type="GeneID" id="27666444"/>